<evidence type="ECO:0000256" key="3">
    <source>
        <dbReference type="ARBA" id="ARBA00023277"/>
    </source>
</evidence>
<evidence type="ECO:0008006" key="7">
    <source>
        <dbReference type="Google" id="ProtNLM"/>
    </source>
</evidence>
<evidence type="ECO:0000313" key="5">
    <source>
        <dbReference type="EMBL" id="KAB5589266.1"/>
    </source>
</evidence>
<dbReference type="OrthoDB" id="423313at2759"/>
<protein>
    <recommendedName>
        <fullName evidence="7">O-FucT domain containing protein</fullName>
    </recommendedName>
</protein>
<feature type="transmembrane region" description="Helical" evidence="4">
    <location>
        <begin position="34"/>
        <end position="52"/>
    </location>
</feature>
<comment type="caution">
    <text evidence="5">The sequence shown here is derived from an EMBL/GenBank/DDBJ whole genome shotgun (WGS) entry which is preliminary data.</text>
</comment>
<dbReference type="Pfam" id="PF10250">
    <property type="entry name" value="O-FucT"/>
    <property type="match status" value="1"/>
</dbReference>
<evidence type="ECO:0000313" key="6">
    <source>
        <dbReference type="Proteomes" id="UP000383932"/>
    </source>
</evidence>
<organism evidence="5 6">
    <name type="scientific">Ceratobasidium theobromae</name>
    <dbReference type="NCBI Taxonomy" id="1582974"/>
    <lineage>
        <taxon>Eukaryota</taxon>
        <taxon>Fungi</taxon>
        <taxon>Dikarya</taxon>
        <taxon>Basidiomycota</taxon>
        <taxon>Agaricomycotina</taxon>
        <taxon>Agaricomycetes</taxon>
        <taxon>Cantharellales</taxon>
        <taxon>Ceratobasidiaceae</taxon>
        <taxon>Ceratobasidium</taxon>
    </lineage>
</organism>
<keyword evidence="3" id="KW-0119">Carbohydrate metabolism</keyword>
<dbReference type="AlphaFoldDB" id="A0A5N5QCU1"/>
<proteinExistence type="predicted"/>
<name>A0A5N5QCU1_9AGAM</name>
<evidence type="ECO:0000256" key="2">
    <source>
        <dbReference type="ARBA" id="ARBA00023253"/>
    </source>
</evidence>
<dbReference type="CDD" id="cd11296">
    <property type="entry name" value="O-FucT_like"/>
    <property type="match status" value="1"/>
</dbReference>
<dbReference type="Proteomes" id="UP000383932">
    <property type="component" value="Unassembled WGS sequence"/>
</dbReference>
<keyword evidence="1" id="KW-0808">Transferase</keyword>
<keyword evidence="4" id="KW-0472">Membrane</keyword>
<keyword evidence="4" id="KW-1133">Transmembrane helix</keyword>
<accession>A0A5N5QCU1</accession>
<dbReference type="InterPro" id="IPR019378">
    <property type="entry name" value="GDP-Fuc_O-FucTrfase"/>
</dbReference>
<keyword evidence="6" id="KW-1185">Reference proteome</keyword>
<evidence type="ECO:0000256" key="4">
    <source>
        <dbReference type="SAM" id="Phobius"/>
    </source>
</evidence>
<dbReference type="EMBL" id="SSOP01000294">
    <property type="protein sequence ID" value="KAB5589266.1"/>
    <property type="molecule type" value="Genomic_DNA"/>
</dbReference>
<gene>
    <name evidence="5" type="ORF">CTheo_7283</name>
</gene>
<sequence length="538" mass="60299">MESGEEGHQVGYRKYPLERRPWFVVFFLQRRAKVLVWVGILGVAAYLFIGYIDPKLADLRQSSAPVVAGKAVVNRTTSDETAGSAHVNDNIAVVQPVRSAHSIHSSHKHSTHSADTTNILVNDKGTVTFGAENLLPSTKYITGFHFAGFTNQVMEVVNLIYLALLTNRVPIVPAFYPTHLGSPEEVASTRVGDIFDLPYLSSKLGTPIIEWHQLKRPRDTSPGAPLPPKEKLGCWSLSAGNNAWSASGGQPTESYSSAMYDLDISYTPIPPHFTLTHGVDPHTNTWSVWALAALSYPESRAQVLREQSSRTFPLHDGSGEKLEPDDHLLCFDLLYYTGVMQVFAGADFFADYSPFWNQVAIHMRWKKSLVRLANQYLRRHFAIEYDSDPIPPFISVHVRRADFKYICSPNLTKDECFAPISAYHRRVQEIKERLRNRPNGVDVQAVLVTSDEQDPGWWDQVAALGPEWRWIDHKTERTAEKYGDWFTLLLDAVFQSLGKGFVGTSGSTMSQFALKRVEAWNDGEVANVQWGTPGADNH</sequence>
<reference evidence="5 6" key="1">
    <citation type="journal article" date="2019" name="Fungal Biol. Biotechnol.">
        <title>Draft genome sequence of fastidious pathogen Ceratobasidium theobromae, which causes vascular-streak dieback in Theobroma cacao.</title>
        <authorList>
            <person name="Ali S.S."/>
            <person name="Asman A."/>
            <person name="Shao J."/>
            <person name="Firmansyah A.P."/>
            <person name="Susilo A.W."/>
            <person name="Rosmana A."/>
            <person name="McMahon P."/>
            <person name="Junaid M."/>
            <person name="Guest D."/>
            <person name="Kheng T.Y."/>
            <person name="Meinhardt L.W."/>
            <person name="Bailey B.A."/>
        </authorList>
    </citation>
    <scope>NUCLEOTIDE SEQUENCE [LARGE SCALE GENOMIC DNA]</scope>
    <source>
        <strain evidence="5 6">CT2</strain>
    </source>
</reference>
<keyword evidence="2" id="KW-0294">Fucose metabolism</keyword>
<dbReference type="GO" id="GO:0006004">
    <property type="term" value="P:fucose metabolic process"/>
    <property type="evidence" value="ECO:0007669"/>
    <property type="project" value="UniProtKB-KW"/>
</dbReference>
<keyword evidence="4" id="KW-0812">Transmembrane</keyword>
<evidence type="ECO:0000256" key="1">
    <source>
        <dbReference type="ARBA" id="ARBA00022679"/>
    </source>
</evidence>
<dbReference type="GO" id="GO:0016740">
    <property type="term" value="F:transferase activity"/>
    <property type="evidence" value="ECO:0007669"/>
    <property type="project" value="UniProtKB-KW"/>
</dbReference>
<dbReference type="Gene3D" id="3.40.50.11350">
    <property type="match status" value="1"/>
</dbReference>